<keyword evidence="14" id="KW-1185">Reference proteome</keyword>
<dbReference type="GO" id="GO:0009279">
    <property type="term" value="C:cell outer membrane"/>
    <property type="evidence" value="ECO:0007669"/>
    <property type="project" value="UniProtKB-SubCell"/>
</dbReference>
<gene>
    <name evidence="13" type="ORF">JKP34_14825</name>
</gene>
<evidence type="ECO:0000256" key="3">
    <source>
        <dbReference type="ARBA" id="ARBA00022452"/>
    </source>
</evidence>
<dbReference type="AlphaFoldDB" id="A0A937AJ97"/>
<dbReference type="InterPro" id="IPR023996">
    <property type="entry name" value="TonB-dep_OMP_SusC/RagA"/>
</dbReference>
<dbReference type="InterPro" id="IPR008969">
    <property type="entry name" value="CarboxyPept-like_regulatory"/>
</dbReference>
<dbReference type="Proteomes" id="UP000642920">
    <property type="component" value="Unassembled WGS sequence"/>
</dbReference>
<keyword evidence="3 8" id="KW-1134">Transmembrane beta strand</keyword>
<dbReference type="SUPFAM" id="SSF56935">
    <property type="entry name" value="Porins"/>
    <property type="match status" value="1"/>
</dbReference>
<evidence type="ECO:0000313" key="14">
    <source>
        <dbReference type="Proteomes" id="UP000642920"/>
    </source>
</evidence>
<feature type="signal peptide" evidence="10">
    <location>
        <begin position="1"/>
        <end position="20"/>
    </location>
</feature>
<comment type="caution">
    <text evidence="13">The sequence shown here is derived from an EMBL/GenBank/DDBJ whole genome shotgun (WGS) entry which is preliminary data.</text>
</comment>
<evidence type="ECO:0000256" key="1">
    <source>
        <dbReference type="ARBA" id="ARBA00004571"/>
    </source>
</evidence>
<keyword evidence="7 8" id="KW-0998">Cell outer membrane</keyword>
<dbReference type="NCBIfam" id="TIGR04056">
    <property type="entry name" value="OMP_RagA_SusC"/>
    <property type="match status" value="1"/>
</dbReference>
<proteinExistence type="inferred from homology"/>
<dbReference type="Pfam" id="PF07715">
    <property type="entry name" value="Plug"/>
    <property type="match status" value="1"/>
</dbReference>
<comment type="subcellular location">
    <subcellularLocation>
        <location evidence="1 8">Cell outer membrane</location>
        <topology evidence="1 8">Multi-pass membrane protein</topology>
    </subcellularLocation>
</comment>
<dbReference type="EMBL" id="JAERQG010000004">
    <property type="protein sequence ID" value="MBL0766539.1"/>
    <property type="molecule type" value="Genomic_DNA"/>
</dbReference>
<feature type="domain" description="TonB-dependent receptor plug" evidence="12">
    <location>
        <begin position="117"/>
        <end position="244"/>
    </location>
</feature>
<sequence>MKKIYLLIICLTISLWQVQAQNQNSYKATVTDTNGGGIPGATINEKGTNNYAVSAADGSFQLKTTAKDFTLVVQSVGYVKKEIAINDGRVPDNIILETDLMNLDEVVVTALGIEREKQSLASSIAEIDKRQLTDVPMTNMVNSLAGQVAGVQITNGSSGVGSSSRIIIRGENSLTGTNQPLFVVDGVPISNEQITSDLVNNGSLQEVDYGNGGAEINPDDIESISILKGAGSAALYGSRAANGVVLITTKRGTKQQGIGVTTSSAITFETLLTLPEYQNEYGGGIGDFSFNTGLGALDGTPGIFSYGPKLDGSLISQFDGPSTDANGNPVRGGDVIARRLPDGSLAPIEPTPWVARPDNIRNFFETGVTSQHNIAVNSSGDNGKIRLAYSNLRNEGILPNTDLSRDGLAISLDQRLTNKLSVNSFVNYINSRSSNRPNLGYGYENVMYGFNWLQRQTNIESLKDYWQAGQEGREQFNYNYAWVNNPYFTLYENTNSFNKDRVLGNASANYDFTEKLSLSVRTGVDIYNDRRAFKRALSTNANPTGSYREDNVVYKEINTDFLLSYNDRLNEDFKYGVSVGSNRFNQSIAYKYTEASQLSLPNIYTLANSKAPLVGNNELFEKRINSVYGIGNVAFRNALYFDFTLRNDWSSTLPQENNSFAYYSAGLSYILTNMFELPESINYLKLRLSAASAGNDTDPYQLRNTYTFNQNYGEYLRVTNQNTLKNSNLKPERLNAYEAGVELWFLNNRLQADLGIYENTSIDQIIARPISLTTGYSNKLENGGKVRTRGLEASLSALVIDKPSFKWKVSTNYSTYRSTVIELPEGVEQFITGRADFFGGSGGANSIFYIAKEGGRVGDMYGTGFKKVDGRIVYDQNGLPVTDPNLRLLGNYNPNFSMGLNNEFNYKGIILSALIDWRKGGVFASRTKALGSTSGVLKETLVGRENGIVGDGVVNIGTEESPNYVENTTNISAYNYNNQFYSRGNEESSLYDASYIKLRQLSLYYTLNKAFSKRIGFQNIRLGFIGNNLLLITENPHVDPELNASQGRAIVYGVDDMSYPSTRSFGFSIKTQF</sequence>
<organism evidence="13 14">
    <name type="scientific">Marivirga atlantica</name>
    <dbReference type="NCBI Taxonomy" id="1548457"/>
    <lineage>
        <taxon>Bacteria</taxon>
        <taxon>Pseudomonadati</taxon>
        <taxon>Bacteroidota</taxon>
        <taxon>Cytophagia</taxon>
        <taxon>Cytophagales</taxon>
        <taxon>Marivirgaceae</taxon>
        <taxon>Marivirga</taxon>
    </lineage>
</organism>
<accession>A0A937AJ97</accession>
<evidence type="ECO:0000256" key="8">
    <source>
        <dbReference type="PROSITE-ProRule" id="PRU01360"/>
    </source>
</evidence>
<keyword evidence="2 8" id="KW-0813">Transport</keyword>
<evidence type="ECO:0000259" key="12">
    <source>
        <dbReference type="Pfam" id="PF07715"/>
    </source>
</evidence>
<dbReference type="InterPro" id="IPR023997">
    <property type="entry name" value="TonB-dep_OMP_SusC/RagA_CS"/>
</dbReference>
<evidence type="ECO:0000256" key="7">
    <source>
        <dbReference type="ARBA" id="ARBA00023237"/>
    </source>
</evidence>
<reference evidence="13" key="1">
    <citation type="submission" date="2021-01" db="EMBL/GenBank/DDBJ databases">
        <title>Marivirga sp. nov., isolated from intertidal surface sediments.</title>
        <authorList>
            <person name="Zhang M."/>
        </authorList>
    </citation>
    <scope>NUCLEOTIDE SEQUENCE</scope>
    <source>
        <strain evidence="13">SM1354</strain>
    </source>
</reference>
<keyword evidence="4 8" id="KW-0812">Transmembrane</keyword>
<dbReference type="NCBIfam" id="TIGR04057">
    <property type="entry name" value="SusC_RagA_signa"/>
    <property type="match status" value="1"/>
</dbReference>
<dbReference type="Pfam" id="PF00593">
    <property type="entry name" value="TonB_dep_Rec_b-barrel"/>
    <property type="match status" value="1"/>
</dbReference>
<dbReference type="InterPro" id="IPR000531">
    <property type="entry name" value="Beta-barrel_TonB"/>
</dbReference>
<dbReference type="InterPro" id="IPR037066">
    <property type="entry name" value="Plug_dom_sf"/>
</dbReference>
<evidence type="ECO:0000313" key="13">
    <source>
        <dbReference type="EMBL" id="MBL0766539.1"/>
    </source>
</evidence>
<keyword evidence="10" id="KW-0732">Signal</keyword>
<evidence type="ECO:0000256" key="6">
    <source>
        <dbReference type="ARBA" id="ARBA00023136"/>
    </source>
</evidence>
<dbReference type="PROSITE" id="PS52016">
    <property type="entry name" value="TONB_DEPENDENT_REC_3"/>
    <property type="match status" value="1"/>
</dbReference>
<evidence type="ECO:0000256" key="9">
    <source>
        <dbReference type="RuleBase" id="RU003357"/>
    </source>
</evidence>
<evidence type="ECO:0000259" key="11">
    <source>
        <dbReference type="Pfam" id="PF00593"/>
    </source>
</evidence>
<dbReference type="InterPro" id="IPR012910">
    <property type="entry name" value="Plug_dom"/>
</dbReference>
<evidence type="ECO:0000256" key="4">
    <source>
        <dbReference type="ARBA" id="ARBA00022692"/>
    </source>
</evidence>
<dbReference type="Gene3D" id="2.60.40.1120">
    <property type="entry name" value="Carboxypeptidase-like, regulatory domain"/>
    <property type="match status" value="1"/>
</dbReference>
<feature type="domain" description="TonB-dependent receptor-like beta-barrel" evidence="11">
    <location>
        <begin position="474"/>
        <end position="821"/>
    </location>
</feature>
<dbReference type="Gene3D" id="2.40.170.20">
    <property type="entry name" value="TonB-dependent receptor, beta-barrel domain"/>
    <property type="match status" value="1"/>
</dbReference>
<comment type="similarity">
    <text evidence="8 9">Belongs to the TonB-dependent receptor family.</text>
</comment>
<dbReference type="Pfam" id="PF13715">
    <property type="entry name" value="CarbopepD_reg_2"/>
    <property type="match status" value="1"/>
</dbReference>
<keyword evidence="5 9" id="KW-0798">TonB box</keyword>
<keyword evidence="6 8" id="KW-0472">Membrane</keyword>
<dbReference type="InterPro" id="IPR036942">
    <property type="entry name" value="Beta-barrel_TonB_sf"/>
</dbReference>
<dbReference type="InterPro" id="IPR039426">
    <property type="entry name" value="TonB-dep_rcpt-like"/>
</dbReference>
<name>A0A937AJ97_9BACT</name>
<evidence type="ECO:0000256" key="5">
    <source>
        <dbReference type="ARBA" id="ARBA00023077"/>
    </source>
</evidence>
<dbReference type="Gene3D" id="2.170.130.10">
    <property type="entry name" value="TonB-dependent receptor, plug domain"/>
    <property type="match status" value="1"/>
</dbReference>
<evidence type="ECO:0000256" key="10">
    <source>
        <dbReference type="SAM" id="SignalP"/>
    </source>
</evidence>
<dbReference type="SUPFAM" id="SSF49464">
    <property type="entry name" value="Carboxypeptidase regulatory domain-like"/>
    <property type="match status" value="1"/>
</dbReference>
<evidence type="ECO:0000256" key="2">
    <source>
        <dbReference type="ARBA" id="ARBA00022448"/>
    </source>
</evidence>
<feature type="chain" id="PRO_5036723131" evidence="10">
    <location>
        <begin position="21"/>
        <end position="1073"/>
    </location>
</feature>
<dbReference type="RefSeq" id="WP_201923203.1">
    <property type="nucleotide sequence ID" value="NZ_JAERQG010000004.1"/>
</dbReference>
<protein>
    <submittedName>
        <fullName evidence="13">SusC/RagA family TonB-linked outer membrane protein</fullName>
    </submittedName>
</protein>